<accession>A0ACC5X951</accession>
<protein>
    <submittedName>
        <fullName evidence="1">Uncharacterized protein</fullName>
    </submittedName>
</protein>
<proteinExistence type="predicted"/>
<keyword evidence="2" id="KW-1185">Reference proteome</keyword>
<name>A0ACC5X951_PANGG</name>
<evidence type="ECO:0000313" key="2">
    <source>
        <dbReference type="Proteomes" id="UP000829447"/>
    </source>
</evidence>
<dbReference type="EMBL" id="CM040469">
    <property type="protein sequence ID" value="MCI4387791.1"/>
    <property type="molecule type" value="Genomic_DNA"/>
</dbReference>
<gene>
    <name evidence="1" type="ORF">PGIGA_G00078200</name>
</gene>
<reference evidence="1 2" key="1">
    <citation type="journal article" date="2022" name="bioRxiv">
        <title>An ancient truncated duplication of the anti-Mullerian hormone receptor type 2 gene is a potential conserved master sex determinant in the Pangasiidae catfish family.</title>
        <authorList>
            <person name="Wen M."/>
            <person name="Pan Q."/>
            <person name="Jouanno E."/>
            <person name="Montfort J."/>
            <person name="Zahm M."/>
            <person name="Cabau C."/>
            <person name="Klopp C."/>
            <person name="Iampietro C."/>
            <person name="Roques C."/>
            <person name="Bouchez O."/>
            <person name="Castinel A."/>
            <person name="Donnadieu C."/>
            <person name="Parrinello H."/>
            <person name="Poncet C."/>
            <person name="Belmonte E."/>
            <person name="Gautier V."/>
            <person name="Avarre J.-C."/>
            <person name="Dugue R."/>
            <person name="Gustiano R."/>
            <person name="Ha T.T.T."/>
            <person name="Campet M."/>
            <person name="Sriphairoj K."/>
            <person name="Ribolli J."/>
            <person name="de Almeida F.L."/>
            <person name="Desvignes T."/>
            <person name="Postlethwait J.H."/>
            <person name="Bucao C.F."/>
            <person name="Robinson-Rechavi M."/>
            <person name="Bobe J."/>
            <person name="Herpin A."/>
            <person name="Guiguen Y."/>
        </authorList>
    </citation>
    <scope>NUCLEOTIDE SEQUENCE [LARGE SCALE GENOMIC DNA]</scope>
    <source>
        <strain evidence="1">YG-Dec2019</strain>
    </source>
</reference>
<comment type="caution">
    <text evidence="1">The sequence shown here is derived from an EMBL/GenBank/DDBJ whole genome shotgun (WGS) entry which is preliminary data.</text>
</comment>
<evidence type="ECO:0000313" key="1">
    <source>
        <dbReference type="EMBL" id="MCI4387791.1"/>
    </source>
</evidence>
<sequence>MSLQNILAANLHVSVPNHSRQANGSFAQISCEKNTVGRHISTKAVGSDRREDITHLYKHPEGSEEERIAVETASRFGSKPNTYFCAVANDVTLNVALKGEEPQIGQDAHLSITVKNSSAERRSISLHCQVAVIYYTGVQKGTVKKDDISVNLKPREVQTLEWTLPYDQYKNQLVDQAALMLTVTGRVRETKQVLATQFNFRLRTPDIVITPVGDAVVGRETVAKITFKNPLQCVLKNAAFRLEGLGLQTTGMIVFGDVGSLATIDLTVKFTPTLTGLRKLLASLDCDQLTQVHGVADIFIKQM</sequence>
<dbReference type="Proteomes" id="UP000829447">
    <property type="component" value="Linkage Group LG16"/>
</dbReference>
<organism evidence="1 2">
    <name type="scientific">Pangasianodon gigas</name>
    <name type="common">Mekong giant catfish</name>
    <name type="synonym">Pangasius gigas</name>
    <dbReference type="NCBI Taxonomy" id="30993"/>
    <lineage>
        <taxon>Eukaryota</taxon>
        <taxon>Metazoa</taxon>
        <taxon>Chordata</taxon>
        <taxon>Craniata</taxon>
        <taxon>Vertebrata</taxon>
        <taxon>Euteleostomi</taxon>
        <taxon>Actinopterygii</taxon>
        <taxon>Neopterygii</taxon>
        <taxon>Teleostei</taxon>
        <taxon>Ostariophysi</taxon>
        <taxon>Siluriformes</taxon>
        <taxon>Pangasiidae</taxon>
        <taxon>Pangasianodon</taxon>
    </lineage>
</organism>